<evidence type="ECO:0000313" key="13">
    <source>
        <dbReference type="EMBL" id="MBR8827472.1"/>
    </source>
</evidence>
<dbReference type="InterPro" id="IPR036249">
    <property type="entry name" value="Thioredoxin-like_sf"/>
</dbReference>
<name>A0A941JSV8_9CHRO</name>
<comment type="caution">
    <text evidence="13">The sequence shown here is derived from an EMBL/GenBank/DDBJ whole genome shotgun (WGS) entry which is preliminary data.</text>
</comment>
<evidence type="ECO:0000256" key="3">
    <source>
        <dbReference type="ARBA" id="ARBA00022559"/>
    </source>
</evidence>
<protein>
    <recommendedName>
        <fullName evidence="2">thioredoxin-dependent peroxiredoxin</fullName>
        <ecNumber evidence="2">1.11.1.24</ecNumber>
    </recommendedName>
    <alternativeName>
        <fullName evidence="10">Bacterioferritin comigratory protein</fullName>
    </alternativeName>
    <alternativeName>
        <fullName evidence="8">Thioredoxin peroxidase</fullName>
    </alternativeName>
</protein>
<feature type="domain" description="Thioredoxin" evidence="12">
    <location>
        <begin position="43"/>
        <end position="217"/>
    </location>
</feature>
<dbReference type="EMBL" id="JADQBC010000032">
    <property type="protein sequence ID" value="MBR8827472.1"/>
    <property type="molecule type" value="Genomic_DNA"/>
</dbReference>
<dbReference type="PROSITE" id="PS51352">
    <property type="entry name" value="THIOREDOXIN_2"/>
    <property type="match status" value="1"/>
</dbReference>
<dbReference type="PANTHER" id="PTHR42801">
    <property type="entry name" value="THIOREDOXIN-DEPENDENT PEROXIDE REDUCTASE"/>
    <property type="match status" value="1"/>
</dbReference>
<proteinExistence type="inferred from homology"/>
<evidence type="ECO:0000256" key="11">
    <source>
        <dbReference type="ARBA" id="ARBA00049091"/>
    </source>
</evidence>
<dbReference type="Pfam" id="PF00578">
    <property type="entry name" value="AhpC-TSA"/>
    <property type="match status" value="1"/>
</dbReference>
<evidence type="ECO:0000256" key="7">
    <source>
        <dbReference type="ARBA" id="ARBA00023284"/>
    </source>
</evidence>
<dbReference type="EC" id="1.11.1.24" evidence="2"/>
<dbReference type="InterPro" id="IPR013766">
    <property type="entry name" value="Thioredoxin_domain"/>
</dbReference>
<organism evidence="13 14">
    <name type="scientific">Gomphosphaeria aponina SAG 52.96 = DSM 107014</name>
    <dbReference type="NCBI Taxonomy" id="1521640"/>
    <lineage>
        <taxon>Bacteria</taxon>
        <taxon>Bacillati</taxon>
        <taxon>Cyanobacteriota</taxon>
        <taxon>Cyanophyceae</taxon>
        <taxon>Oscillatoriophycideae</taxon>
        <taxon>Chroococcales</taxon>
        <taxon>Gomphosphaeriaceae</taxon>
        <taxon>Gomphosphaeria</taxon>
    </lineage>
</organism>
<gene>
    <name evidence="13" type="ORF">DSM107014_06120</name>
</gene>
<dbReference type="GO" id="GO:0045454">
    <property type="term" value="P:cell redox homeostasis"/>
    <property type="evidence" value="ECO:0007669"/>
    <property type="project" value="TreeGrafter"/>
</dbReference>
<accession>A0A941JSV8</accession>
<evidence type="ECO:0000256" key="6">
    <source>
        <dbReference type="ARBA" id="ARBA00023157"/>
    </source>
</evidence>
<keyword evidence="5" id="KW-0560">Oxidoreductase</keyword>
<evidence type="ECO:0000313" key="14">
    <source>
        <dbReference type="Proteomes" id="UP000767446"/>
    </source>
</evidence>
<dbReference type="Proteomes" id="UP000767446">
    <property type="component" value="Unassembled WGS sequence"/>
</dbReference>
<keyword evidence="3" id="KW-0575">Peroxidase</keyword>
<dbReference type="GO" id="GO:0034599">
    <property type="term" value="P:cellular response to oxidative stress"/>
    <property type="evidence" value="ECO:0007669"/>
    <property type="project" value="TreeGrafter"/>
</dbReference>
<evidence type="ECO:0000256" key="9">
    <source>
        <dbReference type="ARBA" id="ARBA00038489"/>
    </source>
</evidence>
<dbReference type="CDD" id="cd02970">
    <property type="entry name" value="PRX_like2"/>
    <property type="match status" value="1"/>
</dbReference>
<keyword evidence="4" id="KW-0049">Antioxidant</keyword>
<evidence type="ECO:0000256" key="5">
    <source>
        <dbReference type="ARBA" id="ARBA00023002"/>
    </source>
</evidence>
<reference evidence="13" key="1">
    <citation type="submission" date="2021-02" db="EMBL/GenBank/DDBJ databases">
        <title>Metagenome analyses of Stigonema ocellatum DSM 106950, Chlorogloea purpurea SAG 13.99 and Gomphosphaeria aponina DSM 107014.</title>
        <authorList>
            <person name="Marter P."/>
            <person name="Huang S."/>
        </authorList>
    </citation>
    <scope>NUCLEOTIDE SEQUENCE</scope>
    <source>
        <strain evidence="13">JP213</strain>
    </source>
</reference>
<keyword evidence="7" id="KW-0676">Redox-active center</keyword>
<dbReference type="GO" id="GO:0005737">
    <property type="term" value="C:cytoplasm"/>
    <property type="evidence" value="ECO:0007669"/>
    <property type="project" value="TreeGrafter"/>
</dbReference>
<dbReference type="SUPFAM" id="SSF52833">
    <property type="entry name" value="Thioredoxin-like"/>
    <property type="match status" value="1"/>
</dbReference>
<evidence type="ECO:0000256" key="4">
    <source>
        <dbReference type="ARBA" id="ARBA00022862"/>
    </source>
</evidence>
<evidence type="ECO:0000256" key="1">
    <source>
        <dbReference type="ARBA" id="ARBA00003330"/>
    </source>
</evidence>
<dbReference type="PANTHER" id="PTHR42801:SF7">
    <property type="entry name" value="SLL1159 PROTEIN"/>
    <property type="match status" value="1"/>
</dbReference>
<keyword evidence="6" id="KW-1015">Disulfide bond</keyword>
<comment type="catalytic activity">
    <reaction evidence="11">
        <text>a hydroperoxide + [thioredoxin]-dithiol = an alcohol + [thioredoxin]-disulfide + H2O</text>
        <dbReference type="Rhea" id="RHEA:62620"/>
        <dbReference type="Rhea" id="RHEA-COMP:10698"/>
        <dbReference type="Rhea" id="RHEA-COMP:10700"/>
        <dbReference type="ChEBI" id="CHEBI:15377"/>
        <dbReference type="ChEBI" id="CHEBI:29950"/>
        <dbReference type="ChEBI" id="CHEBI:30879"/>
        <dbReference type="ChEBI" id="CHEBI:35924"/>
        <dbReference type="ChEBI" id="CHEBI:50058"/>
        <dbReference type="EC" id="1.11.1.24"/>
    </reaction>
</comment>
<dbReference type="AlphaFoldDB" id="A0A941JSV8"/>
<sequence>MNLQLELYKFQREFLARLPQEQVFILQEATAELVKEFQNRRMLRIDDEAPNFTLPDSTGKLVCLSEQLKKGAVILTFYRGGWCPYCNLELRAYQKLLPKIKALGACVLAVSPQTLAASKTTVVKNALQFDVLSDVGSSVARDYGIVFEIPDPLKQVYTELGHALPDCNGTNDWLLPVPATFIIDRSQHIALAYIDVDYSKRYEPLDAIAILLSLFVAT</sequence>
<comment type="similarity">
    <text evidence="9">Belongs to the peroxiredoxin family. BCP/PrxQ subfamily.</text>
</comment>
<comment type="function">
    <text evidence="1">Thiol-specific peroxidase that catalyzes the reduction of hydrogen peroxide and organic hydroperoxides to water and alcohols, respectively. Plays a role in cell protection against oxidative stress by detoxifying peroxides and as sensor of hydrogen peroxide-mediated signaling events.</text>
</comment>
<evidence type="ECO:0000259" key="12">
    <source>
        <dbReference type="PROSITE" id="PS51352"/>
    </source>
</evidence>
<dbReference type="Gene3D" id="3.40.30.10">
    <property type="entry name" value="Glutaredoxin"/>
    <property type="match status" value="1"/>
</dbReference>
<evidence type="ECO:0000256" key="2">
    <source>
        <dbReference type="ARBA" id="ARBA00013017"/>
    </source>
</evidence>
<dbReference type="InterPro" id="IPR000866">
    <property type="entry name" value="AhpC/TSA"/>
</dbReference>
<dbReference type="GO" id="GO:0008379">
    <property type="term" value="F:thioredoxin peroxidase activity"/>
    <property type="evidence" value="ECO:0007669"/>
    <property type="project" value="TreeGrafter"/>
</dbReference>
<dbReference type="InterPro" id="IPR050924">
    <property type="entry name" value="Peroxiredoxin_BCP/PrxQ"/>
</dbReference>
<evidence type="ECO:0000256" key="10">
    <source>
        <dbReference type="ARBA" id="ARBA00041373"/>
    </source>
</evidence>
<evidence type="ECO:0000256" key="8">
    <source>
        <dbReference type="ARBA" id="ARBA00032824"/>
    </source>
</evidence>